<protein>
    <submittedName>
        <fullName evidence="2">Uncharacterized protein</fullName>
    </submittedName>
</protein>
<keyword evidence="1" id="KW-0472">Membrane</keyword>
<comment type="caution">
    <text evidence="2">The sequence shown here is derived from an EMBL/GenBank/DDBJ whole genome shotgun (WGS) entry which is preliminary data.</text>
</comment>
<dbReference type="Proteomes" id="UP000051794">
    <property type="component" value="Unassembled WGS sequence"/>
</dbReference>
<accession>A0A0R1FTQ6</accession>
<evidence type="ECO:0000313" key="2">
    <source>
        <dbReference type="EMBL" id="KRK22945.1"/>
    </source>
</evidence>
<keyword evidence="1" id="KW-1133">Transmembrane helix</keyword>
<feature type="transmembrane region" description="Helical" evidence="1">
    <location>
        <begin position="95"/>
        <end position="115"/>
    </location>
</feature>
<keyword evidence="1" id="KW-0812">Transmembrane</keyword>
<organism evidence="2 3">
    <name type="scientific">Apilactobacillus kunkeei DSM 12361 = ATCC 700308</name>
    <dbReference type="NCBI Taxonomy" id="1423768"/>
    <lineage>
        <taxon>Bacteria</taxon>
        <taxon>Bacillati</taxon>
        <taxon>Bacillota</taxon>
        <taxon>Bacilli</taxon>
        <taxon>Lactobacillales</taxon>
        <taxon>Lactobacillaceae</taxon>
        <taxon>Apilactobacillus</taxon>
    </lineage>
</organism>
<sequence>MNFKKYFFTKTLSVGITSALFITILLTILLVISLLYKEMPKNIVNNFTLGAFNSIYPKHKILYSIIFIMNSFIFSFVFSILAMVATIFWQNKYSAAVITFVIYIFSGALLFDIKLSKLGLVNLFSYSNNAFTTPAQIYIEFIIIFIVSVSAGYFKLKRSIYVNK</sequence>
<feature type="transmembrane region" description="Helical" evidence="1">
    <location>
        <begin position="12"/>
        <end position="36"/>
    </location>
</feature>
<feature type="transmembrane region" description="Helical" evidence="1">
    <location>
        <begin position="61"/>
        <end position="88"/>
    </location>
</feature>
<name>A0A0R1FTQ6_9LACO</name>
<evidence type="ECO:0000313" key="3">
    <source>
        <dbReference type="Proteomes" id="UP000051794"/>
    </source>
</evidence>
<feature type="transmembrane region" description="Helical" evidence="1">
    <location>
        <begin position="135"/>
        <end position="154"/>
    </location>
</feature>
<dbReference type="PATRIC" id="fig|1423768.4.peg.263"/>
<dbReference type="EMBL" id="AZCK01000012">
    <property type="protein sequence ID" value="KRK22945.1"/>
    <property type="molecule type" value="Genomic_DNA"/>
</dbReference>
<gene>
    <name evidence="2" type="ORF">FD43_GL000260</name>
</gene>
<dbReference type="AlphaFoldDB" id="A0A0R1FTQ6"/>
<reference evidence="2 3" key="1">
    <citation type="journal article" date="2015" name="Genome Announc.">
        <title>Expanding the biotechnology potential of lactobacilli through comparative genomics of 213 strains and associated genera.</title>
        <authorList>
            <person name="Sun Z."/>
            <person name="Harris H.M."/>
            <person name="McCann A."/>
            <person name="Guo C."/>
            <person name="Argimon S."/>
            <person name="Zhang W."/>
            <person name="Yang X."/>
            <person name="Jeffery I.B."/>
            <person name="Cooney J.C."/>
            <person name="Kagawa T.F."/>
            <person name="Liu W."/>
            <person name="Song Y."/>
            <person name="Salvetti E."/>
            <person name="Wrobel A."/>
            <person name="Rasinkangas P."/>
            <person name="Parkhill J."/>
            <person name="Rea M.C."/>
            <person name="O'Sullivan O."/>
            <person name="Ritari J."/>
            <person name="Douillard F.P."/>
            <person name="Paul Ross R."/>
            <person name="Yang R."/>
            <person name="Briner A.E."/>
            <person name="Felis G.E."/>
            <person name="de Vos W.M."/>
            <person name="Barrangou R."/>
            <person name="Klaenhammer T.R."/>
            <person name="Caufield P.W."/>
            <person name="Cui Y."/>
            <person name="Zhang H."/>
            <person name="O'Toole P.W."/>
        </authorList>
    </citation>
    <scope>NUCLEOTIDE SEQUENCE [LARGE SCALE GENOMIC DNA]</scope>
    <source>
        <strain evidence="2 3">DSM 12361</strain>
    </source>
</reference>
<proteinExistence type="predicted"/>
<evidence type="ECO:0000256" key="1">
    <source>
        <dbReference type="SAM" id="Phobius"/>
    </source>
</evidence>